<organism evidence="5 6">
    <name type="scientific">Quercus suber</name>
    <name type="common">Cork oak</name>
    <dbReference type="NCBI Taxonomy" id="58331"/>
    <lineage>
        <taxon>Eukaryota</taxon>
        <taxon>Viridiplantae</taxon>
        <taxon>Streptophyta</taxon>
        <taxon>Embryophyta</taxon>
        <taxon>Tracheophyta</taxon>
        <taxon>Spermatophyta</taxon>
        <taxon>Magnoliopsida</taxon>
        <taxon>eudicotyledons</taxon>
        <taxon>Gunneridae</taxon>
        <taxon>Pentapetalae</taxon>
        <taxon>rosids</taxon>
        <taxon>fabids</taxon>
        <taxon>Fagales</taxon>
        <taxon>Fagaceae</taxon>
        <taxon>Quercus</taxon>
    </lineage>
</organism>
<keyword evidence="6" id="KW-1185">Reference proteome</keyword>
<dbReference type="InterPro" id="IPR001650">
    <property type="entry name" value="Helicase_C-like"/>
</dbReference>
<feature type="region of interest" description="Disordered" evidence="3">
    <location>
        <begin position="30"/>
        <end position="56"/>
    </location>
</feature>
<feature type="domain" description="Helicase C-terminal" evidence="4">
    <location>
        <begin position="146"/>
        <end position="333"/>
    </location>
</feature>
<dbReference type="InterPro" id="IPR027417">
    <property type="entry name" value="P-loop_NTPase"/>
</dbReference>
<accession>A0AAW0IIC7</accession>
<evidence type="ECO:0000313" key="6">
    <source>
        <dbReference type="Proteomes" id="UP000237347"/>
    </source>
</evidence>
<dbReference type="CDD" id="cd18791">
    <property type="entry name" value="SF2_C_RHA"/>
    <property type="match status" value="1"/>
</dbReference>
<dbReference type="Proteomes" id="UP000237347">
    <property type="component" value="Unassembled WGS sequence"/>
</dbReference>
<protein>
    <recommendedName>
        <fullName evidence="1">RNA helicase</fullName>
        <ecNumber evidence="1">3.6.4.13</ecNumber>
    </recommendedName>
</protein>
<dbReference type="FunFam" id="3.40.50.300:FF:003016">
    <property type="entry name" value="DEAH-box helicase 9"/>
    <property type="match status" value="1"/>
</dbReference>
<dbReference type="EC" id="3.6.4.13" evidence="1"/>
<evidence type="ECO:0000256" key="1">
    <source>
        <dbReference type="ARBA" id="ARBA00012552"/>
    </source>
</evidence>
<evidence type="ECO:0000256" key="3">
    <source>
        <dbReference type="SAM" id="MobiDB-lite"/>
    </source>
</evidence>
<dbReference type="AlphaFoldDB" id="A0AAW0IIC7"/>
<dbReference type="PROSITE" id="PS51194">
    <property type="entry name" value="HELICASE_CTER"/>
    <property type="match status" value="1"/>
</dbReference>
<evidence type="ECO:0000313" key="5">
    <source>
        <dbReference type="EMBL" id="KAK7814026.1"/>
    </source>
</evidence>
<name>A0AAW0IIC7_QUESU</name>
<dbReference type="GO" id="GO:0003724">
    <property type="term" value="F:RNA helicase activity"/>
    <property type="evidence" value="ECO:0007669"/>
    <property type="project" value="UniProtKB-EC"/>
</dbReference>
<keyword evidence="5" id="KW-0347">Helicase</keyword>
<comment type="caution">
    <text evidence="5">The sequence shown here is derived from an EMBL/GenBank/DDBJ whole genome shotgun (WGS) entry which is preliminary data.</text>
</comment>
<dbReference type="Gene3D" id="3.40.50.300">
    <property type="entry name" value="P-loop containing nucleotide triphosphate hydrolases"/>
    <property type="match status" value="2"/>
</dbReference>
<keyword evidence="5" id="KW-0547">Nucleotide-binding</keyword>
<keyword evidence="5" id="KW-0067">ATP-binding</keyword>
<keyword evidence="5" id="KW-0378">Hydrolase</keyword>
<dbReference type="PANTHER" id="PTHR18934">
    <property type="entry name" value="ATP-DEPENDENT RNA HELICASE"/>
    <property type="match status" value="1"/>
</dbReference>
<feature type="compositionally biased region" description="Basic and acidic residues" evidence="3">
    <location>
        <begin position="33"/>
        <end position="56"/>
    </location>
</feature>
<evidence type="ECO:0000259" key="4">
    <source>
        <dbReference type="PROSITE" id="PS51194"/>
    </source>
</evidence>
<dbReference type="SMART" id="SM00490">
    <property type="entry name" value="HELICc"/>
    <property type="match status" value="1"/>
</dbReference>
<gene>
    <name evidence="5" type="ORF">CFP56_004017</name>
</gene>
<dbReference type="Pfam" id="PF00271">
    <property type="entry name" value="Helicase_C"/>
    <property type="match status" value="1"/>
</dbReference>
<dbReference type="GO" id="GO:0003723">
    <property type="term" value="F:RNA binding"/>
    <property type="evidence" value="ECO:0007669"/>
    <property type="project" value="TreeGrafter"/>
</dbReference>
<sequence length="333" mass="37041">MALSCPIIHTILPKPNKKEGVDKPKYSALAIADSKERHSNREDDGDNVDHRRGDSDKSELYKVYKGMSSLERWETKQLIASGVLNLRDYQGDGLLYQEEEGAEVEIEMNEDELAFLQGQTAEQLWTEVEAIDLGTESETGSGKTTQVTQYLAEAGYTTKGKIGCTQPRSVAATSVVKRVAEEFGCRLEILYSKQLESDYLDASLLTVLQIHLTEPEGDILLFLTGQEKIDFACQSLHERMKGLGKRKVVVATNITEASLTIDGIYYVIDPGFAKQNVYNPKQGFDALVITPISQALAKQRAGRAGRTRPGKCYRLYTESAYRNEMSPTSIPEI</sequence>
<evidence type="ECO:0000256" key="2">
    <source>
        <dbReference type="ARBA" id="ARBA00047984"/>
    </source>
</evidence>
<dbReference type="PANTHER" id="PTHR18934:SF85">
    <property type="entry name" value="ATP-DEPENDENT RNA HELICASE DHX8"/>
    <property type="match status" value="1"/>
</dbReference>
<comment type="catalytic activity">
    <reaction evidence="2">
        <text>ATP + H2O = ADP + phosphate + H(+)</text>
        <dbReference type="Rhea" id="RHEA:13065"/>
        <dbReference type="ChEBI" id="CHEBI:15377"/>
        <dbReference type="ChEBI" id="CHEBI:15378"/>
        <dbReference type="ChEBI" id="CHEBI:30616"/>
        <dbReference type="ChEBI" id="CHEBI:43474"/>
        <dbReference type="ChEBI" id="CHEBI:456216"/>
        <dbReference type="EC" id="3.6.4.13"/>
    </reaction>
</comment>
<dbReference type="SUPFAM" id="SSF52540">
    <property type="entry name" value="P-loop containing nucleoside triphosphate hydrolases"/>
    <property type="match status" value="1"/>
</dbReference>
<reference evidence="5 6" key="1">
    <citation type="journal article" date="2018" name="Sci. Data">
        <title>The draft genome sequence of cork oak.</title>
        <authorList>
            <person name="Ramos A.M."/>
            <person name="Usie A."/>
            <person name="Barbosa P."/>
            <person name="Barros P.M."/>
            <person name="Capote T."/>
            <person name="Chaves I."/>
            <person name="Simoes F."/>
            <person name="Abreu I."/>
            <person name="Carrasquinho I."/>
            <person name="Faro C."/>
            <person name="Guimaraes J.B."/>
            <person name="Mendonca D."/>
            <person name="Nobrega F."/>
            <person name="Rodrigues L."/>
            <person name="Saibo N.J.M."/>
            <person name="Varela M.C."/>
            <person name="Egas C."/>
            <person name="Matos J."/>
            <person name="Miguel C.M."/>
            <person name="Oliveira M.M."/>
            <person name="Ricardo C.P."/>
            <person name="Goncalves S."/>
        </authorList>
    </citation>
    <scope>NUCLEOTIDE SEQUENCE [LARGE SCALE GENOMIC DNA]</scope>
    <source>
        <strain evidence="6">cv. HL8</strain>
    </source>
</reference>
<dbReference type="GO" id="GO:0000390">
    <property type="term" value="P:spliceosomal complex disassembly"/>
    <property type="evidence" value="ECO:0007669"/>
    <property type="project" value="TreeGrafter"/>
</dbReference>
<dbReference type="EMBL" id="PKMF04001148">
    <property type="protein sequence ID" value="KAK7814026.1"/>
    <property type="molecule type" value="Genomic_DNA"/>
</dbReference>
<proteinExistence type="predicted"/>
<dbReference type="GO" id="GO:0071013">
    <property type="term" value="C:catalytic step 2 spliceosome"/>
    <property type="evidence" value="ECO:0007669"/>
    <property type="project" value="TreeGrafter"/>
</dbReference>